<proteinExistence type="predicted"/>
<sequence>MKGCSSSPKGSPDPQSKPDAAALLVFVYASSYFIAFGGLQAHMNNPIDCEGFRISRSKLVVFASAALIIFDTCIRG</sequence>
<keyword evidence="3" id="KW-1185">Reference proteome</keyword>
<organism evidence="2 3">
    <name type="scientific">Lactuca virosa</name>
    <dbReference type="NCBI Taxonomy" id="75947"/>
    <lineage>
        <taxon>Eukaryota</taxon>
        <taxon>Viridiplantae</taxon>
        <taxon>Streptophyta</taxon>
        <taxon>Embryophyta</taxon>
        <taxon>Tracheophyta</taxon>
        <taxon>Spermatophyta</taxon>
        <taxon>Magnoliopsida</taxon>
        <taxon>eudicotyledons</taxon>
        <taxon>Gunneridae</taxon>
        <taxon>Pentapetalae</taxon>
        <taxon>asterids</taxon>
        <taxon>campanulids</taxon>
        <taxon>Asterales</taxon>
        <taxon>Asteraceae</taxon>
        <taxon>Cichorioideae</taxon>
        <taxon>Cichorieae</taxon>
        <taxon>Lactucinae</taxon>
        <taxon>Lactuca</taxon>
    </lineage>
</organism>
<dbReference type="AlphaFoldDB" id="A0AAU9NQZ3"/>
<accession>A0AAU9NQZ3</accession>
<gene>
    <name evidence="2" type="ORF">LVIROSA_LOCUS26447</name>
</gene>
<keyword evidence="1" id="KW-0472">Membrane</keyword>
<dbReference type="Proteomes" id="UP001157418">
    <property type="component" value="Unassembled WGS sequence"/>
</dbReference>
<comment type="caution">
    <text evidence="2">The sequence shown here is derived from an EMBL/GenBank/DDBJ whole genome shotgun (WGS) entry which is preliminary data.</text>
</comment>
<protein>
    <submittedName>
        <fullName evidence="2">Uncharacterized protein</fullName>
    </submittedName>
</protein>
<keyword evidence="1" id="KW-0812">Transmembrane</keyword>
<dbReference type="EMBL" id="CAKMRJ010005412">
    <property type="protein sequence ID" value="CAH1440302.1"/>
    <property type="molecule type" value="Genomic_DNA"/>
</dbReference>
<evidence type="ECO:0000313" key="3">
    <source>
        <dbReference type="Proteomes" id="UP001157418"/>
    </source>
</evidence>
<evidence type="ECO:0000256" key="1">
    <source>
        <dbReference type="SAM" id="Phobius"/>
    </source>
</evidence>
<feature type="transmembrane region" description="Helical" evidence="1">
    <location>
        <begin position="20"/>
        <end position="39"/>
    </location>
</feature>
<reference evidence="2 3" key="1">
    <citation type="submission" date="2022-01" db="EMBL/GenBank/DDBJ databases">
        <authorList>
            <person name="Xiong W."/>
            <person name="Schranz E."/>
        </authorList>
    </citation>
    <scope>NUCLEOTIDE SEQUENCE [LARGE SCALE GENOMIC DNA]</scope>
</reference>
<evidence type="ECO:0000313" key="2">
    <source>
        <dbReference type="EMBL" id="CAH1440302.1"/>
    </source>
</evidence>
<keyword evidence="1" id="KW-1133">Transmembrane helix</keyword>
<name>A0AAU9NQZ3_9ASTR</name>